<comment type="caution">
    <text evidence="5">The sequence shown here is derived from an EMBL/GenBank/DDBJ whole genome shotgun (WGS) entry which is preliminary data.</text>
</comment>
<feature type="domain" description="Carboxylesterase type B" evidence="4">
    <location>
        <begin position="31"/>
        <end position="345"/>
    </location>
</feature>
<dbReference type="PROSITE" id="PS00122">
    <property type="entry name" value="CARBOXYLESTERASE_B_1"/>
    <property type="match status" value="1"/>
</dbReference>
<sequence length="410" mass="44163">MVAISNLLKAVAVILQVEHAVAQSAPTGRTLNGTYSGLNLPSLAQDIFLGIPFAQQRRFEQATPFNETWNGTRDATEPGLTCAGFGTNPREGWPIGEGCLNLNVVRPEGAFDGLDLPVLVWMYGGGYRQGSNRDPEFNTSFLVQTSVETGHPIIAVSINYRLSAYGFIASQEAAGNGALNIGLQDQRQALRWIKEIIRGFGGVPNRVTIWGESAGASSTALQLMAYGGDTQDLFRGAIMASGSFFGFGQRSLAQAQNVYDNITDHTGCASAVDTLQCLKDLPLSTINQTIYEQNEGENFGPVIDGDFFRSYPFVAFRNGRLPSVNIIVGCNSDEGMSLGGQTNANTSDELSQYLQRGLGINETLAADLLDLYPIEAPSPPYSLAQDYPWQAATAEVGLFSGNQTRRSYGI</sequence>
<dbReference type="Proteomes" id="UP000809789">
    <property type="component" value="Unassembled WGS sequence"/>
</dbReference>
<dbReference type="EC" id="3.1.1.-" evidence="3"/>
<evidence type="ECO:0000256" key="3">
    <source>
        <dbReference type="RuleBase" id="RU361235"/>
    </source>
</evidence>
<evidence type="ECO:0000259" key="4">
    <source>
        <dbReference type="Pfam" id="PF00135"/>
    </source>
</evidence>
<keyword evidence="6" id="KW-1185">Reference proteome</keyword>
<dbReference type="InterPro" id="IPR002018">
    <property type="entry name" value="CarbesteraseB"/>
</dbReference>
<comment type="similarity">
    <text evidence="1 3">Belongs to the type-B carboxylesterase/lipase family.</text>
</comment>
<dbReference type="InterPro" id="IPR029058">
    <property type="entry name" value="AB_hydrolase_fold"/>
</dbReference>
<accession>A0A8K0KX33</accession>
<dbReference type="AlphaFoldDB" id="A0A8K0KX33"/>
<dbReference type="SUPFAM" id="SSF53474">
    <property type="entry name" value="alpha/beta-Hydrolases"/>
    <property type="match status" value="1"/>
</dbReference>
<dbReference type="GO" id="GO:0016787">
    <property type="term" value="F:hydrolase activity"/>
    <property type="evidence" value="ECO:0007669"/>
    <property type="project" value="UniProtKB-KW"/>
</dbReference>
<proteinExistence type="inferred from homology"/>
<evidence type="ECO:0000256" key="2">
    <source>
        <dbReference type="ARBA" id="ARBA00022801"/>
    </source>
</evidence>
<dbReference type="Pfam" id="PF00135">
    <property type="entry name" value="COesterase"/>
    <property type="match status" value="1"/>
</dbReference>
<dbReference type="EMBL" id="JAESVG020000008">
    <property type="protein sequence ID" value="KAG8624937.1"/>
    <property type="molecule type" value="Genomic_DNA"/>
</dbReference>
<gene>
    <name evidence="5" type="ORF">KVT40_006688</name>
</gene>
<reference evidence="5" key="1">
    <citation type="submission" date="2021-07" db="EMBL/GenBank/DDBJ databases">
        <title>Elsinoe batatas strain:CRI-CJ2 Genome sequencing and assembly.</title>
        <authorList>
            <person name="Huang L."/>
        </authorList>
    </citation>
    <scope>NUCLEOTIDE SEQUENCE</scope>
    <source>
        <strain evidence="5">CRI-CJ2</strain>
    </source>
</reference>
<dbReference type="Gene3D" id="3.40.50.1820">
    <property type="entry name" value="alpha/beta hydrolase"/>
    <property type="match status" value="1"/>
</dbReference>
<dbReference type="InterPro" id="IPR019826">
    <property type="entry name" value="Carboxylesterase_B_AS"/>
</dbReference>
<feature type="chain" id="PRO_5035487510" description="Carboxylic ester hydrolase" evidence="3">
    <location>
        <begin position="23"/>
        <end position="410"/>
    </location>
</feature>
<evidence type="ECO:0000256" key="1">
    <source>
        <dbReference type="ARBA" id="ARBA00005964"/>
    </source>
</evidence>
<organism evidence="5 6">
    <name type="scientific">Elsinoe batatas</name>
    <dbReference type="NCBI Taxonomy" id="2601811"/>
    <lineage>
        <taxon>Eukaryota</taxon>
        <taxon>Fungi</taxon>
        <taxon>Dikarya</taxon>
        <taxon>Ascomycota</taxon>
        <taxon>Pezizomycotina</taxon>
        <taxon>Dothideomycetes</taxon>
        <taxon>Dothideomycetidae</taxon>
        <taxon>Myriangiales</taxon>
        <taxon>Elsinoaceae</taxon>
        <taxon>Elsinoe</taxon>
    </lineage>
</organism>
<evidence type="ECO:0000313" key="5">
    <source>
        <dbReference type="EMBL" id="KAG8624937.1"/>
    </source>
</evidence>
<evidence type="ECO:0000313" key="6">
    <source>
        <dbReference type="Proteomes" id="UP000809789"/>
    </source>
</evidence>
<name>A0A8K0KX33_9PEZI</name>
<dbReference type="PANTHER" id="PTHR11559">
    <property type="entry name" value="CARBOXYLESTERASE"/>
    <property type="match status" value="1"/>
</dbReference>
<protein>
    <recommendedName>
        <fullName evidence="3">Carboxylic ester hydrolase</fullName>
        <ecNumber evidence="3">3.1.1.-</ecNumber>
    </recommendedName>
</protein>
<dbReference type="OrthoDB" id="408631at2759"/>
<feature type="signal peptide" evidence="3">
    <location>
        <begin position="1"/>
        <end position="22"/>
    </location>
</feature>
<keyword evidence="2 3" id="KW-0378">Hydrolase</keyword>
<dbReference type="InterPro" id="IPR050309">
    <property type="entry name" value="Type-B_Carboxylest/Lipase"/>
</dbReference>
<keyword evidence="3" id="KW-0732">Signal</keyword>